<evidence type="ECO:0000256" key="1">
    <source>
        <dbReference type="ARBA" id="ARBA00022676"/>
    </source>
</evidence>
<dbReference type="EMBL" id="CAEMXZ010000046">
    <property type="protein sequence ID" value="CAB4323464.1"/>
    <property type="molecule type" value="Genomic_DNA"/>
</dbReference>
<evidence type="ECO:0000256" key="2">
    <source>
        <dbReference type="ARBA" id="ARBA00022679"/>
    </source>
</evidence>
<dbReference type="GO" id="GO:0016020">
    <property type="term" value="C:membrane"/>
    <property type="evidence" value="ECO:0007669"/>
    <property type="project" value="InterPro"/>
</dbReference>
<keyword evidence="1" id="KW-0328">Glycosyltransferase</keyword>
<name>A0A6J7JJ93_9ZZZZ</name>
<evidence type="ECO:0000313" key="4">
    <source>
        <dbReference type="EMBL" id="CAB4942907.1"/>
    </source>
</evidence>
<dbReference type="AlphaFoldDB" id="A0A6J7JJ93"/>
<organism evidence="4">
    <name type="scientific">freshwater metagenome</name>
    <dbReference type="NCBI Taxonomy" id="449393"/>
    <lineage>
        <taxon>unclassified sequences</taxon>
        <taxon>metagenomes</taxon>
        <taxon>ecological metagenomes</taxon>
    </lineage>
</organism>
<sequence>MGGLGNQLFQLAAAFHLRDVLRRQVVLDRQFYSVTHADMDPRDFEIDELPHGFTVIRGRGRSTRLRALPRALQSRITTRGARVVLFNDAVAEARALGFSDPAAKGLIELSENEPPFFQSTFAPLMNAATMRSLLESRIPLAFQPEADSPYIGVHSRLGDYLNDRWRNDLGPTDPAQLLELGRQLSQNHGGLPIRVFTDSPDVFEQLCPESKIGPYEISDAVSSWDALTAMARSHAFVMANSTLSWWAAFIATISRPEPVDVHFPFPWYVNPSHTDELIGIPGWTRYERRLLPETASFPPSEL</sequence>
<dbReference type="Pfam" id="PF01531">
    <property type="entry name" value="Glyco_transf_11"/>
    <property type="match status" value="1"/>
</dbReference>
<dbReference type="GO" id="GO:0008107">
    <property type="term" value="F:galactoside 2-alpha-L-fucosyltransferase activity"/>
    <property type="evidence" value="ECO:0007669"/>
    <property type="project" value="InterPro"/>
</dbReference>
<gene>
    <name evidence="3" type="ORF">UFOPK1392_01219</name>
    <name evidence="4" type="ORF">UFOPK3733_01399</name>
</gene>
<protein>
    <submittedName>
        <fullName evidence="4">Unannotated protein</fullName>
    </submittedName>
</protein>
<dbReference type="EMBL" id="CAFBNC010000074">
    <property type="protein sequence ID" value="CAB4942907.1"/>
    <property type="molecule type" value="Genomic_DNA"/>
</dbReference>
<dbReference type="InterPro" id="IPR002516">
    <property type="entry name" value="Glyco_trans_11"/>
</dbReference>
<evidence type="ECO:0000313" key="3">
    <source>
        <dbReference type="EMBL" id="CAB4323464.1"/>
    </source>
</evidence>
<accession>A0A6J7JJ93</accession>
<reference evidence="4" key="1">
    <citation type="submission" date="2020-05" db="EMBL/GenBank/DDBJ databases">
        <authorList>
            <person name="Chiriac C."/>
            <person name="Salcher M."/>
            <person name="Ghai R."/>
            <person name="Kavagutti S V."/>
        </authorList>
    </citation>
    <scope>NUCLEOTIDE SEQUENCE</scope>
</reference>
<dbReference type="GO" id="GO:0005975">
    <property type="term" value="P:carbohydrate metabolic process"/>
    <property type="evidence" value="ECO:0007669"/>
    <property type="project" value="InterPro"/>
</dbReference>
<keyword evidence="2" id="KW-0808">Transferase</keyword>
<proteinExistence type="predicted"/>